<evidence type="ECO:0000313" key="2">
    <source>
        <dbReference type="Proteomes" id="UP000315496"/>
    </source>
</evidence>
<dbReference type="EMBL" id="VDLU01000005">
    <property type="protein sequence ID" value="TNJ26378.1"/>
    <property type="molecule type" value="Genomic_DNA"/>
</dbReference>
<accession>A0A4Z1SRW3</accession>
<protein>
    <submittedName>
        <fullName evidence="1">Uncharacterized protein</fullName>
    </submittedName>
</protein>
<gene>
    <name evidence="1" type="ORF">GMRT_13410</name>
</gene>
<dbReference type="VEuPathDB" id="GiardiaDB:GMRT_13410"/>
<dbReference type="SUPFAM" id="SSF52467">
    <property type="entry name" value="DHS-like NAD/FAD-binding domain"/>
    <property type="match status" value="1"/>
</dbReference>
<sequence length="453" mass="50924">MARKKTDIPEDPTLRNEYFNKFAASALHDADYIAVYIDAQLSGETGIPSVASLLATPACREHNLTIDAFTSTRPFMPETISTAQQAAAKPGTNLLLTNPNLYFGFWGTQYNATMDIDPGNFYETVFRWVRAVVDKKQIKVDTRSAKKPPPRFQILTTCTDGHGLKAVEKLEPAFKTNFVELDGSVTNWVCARPCQRQPWSFISSFRFAVDDALCVQDQPVRQGRDLTDPTPQGLHPILNFKRKYGDGMAGGGKGFERIQAPTSEHPRCVQCGCLARPQLKPTNPNGSPVPMPIKTWYATICKEIWPELEGEAMETVLRHHYTYWPPNKKPQKPRGGCRQKLVIIELGCSSKSALVRAEHDRVLCDGKGTVNLIRIAKNEGDLARDTSGDEQALEQAKAERVEINFENLYYPIVAPSIMEGISTLQDYLTTREEWIQEWDDPKRRALKYSKKKG</sequence>
<dbReference type="Proteomes" id="UP000315496">
    <property type="component" value="Chromosome 5"/>
</dbReference>
<keyword evidence="2" id="KW-1185">Reference proteome</keyword>
<organism evidence="1 2">
    <name type="scientific">Giardia muris</name>
    <dbReference type="NCBI Taxonomy" id="5742"/>
    <lineage>
        <taxon>Eukaryota</taxon>
        <taxon>Metamonada</taxon>
        <taxon>Diplomonadida</taxon>
        <taxon>Hexamitidae</taxon>
        <taxon>Giardiinae</taxon>
        <taxon>Giardia</taxon>
    </lineage>
</organism>
<proteinExistence type="predicted"/>
<comment type="caution">
    <text evidence="1">The sequence shown here is derived from an EMBL/GenBank/DDBJ whole genome shotgun (WGS) entry which is preliminary data.</text>
</comment>
<reference evidence="1 2" key="1">
    <citation type="submission" date="2019-05" db="EMBL/GenBank/DDBJ databases">
        <title>The compact genome of Giardia muris reveals important steps in the evolution of intestinal protozoan parasites.</title>
        <authorList>
            <person name="Xu F."/>
            <person name="Jimenez-Gonzalez A."/>
            <person name="Einarsson E."/>
            <person name="Astvaldsson A."/>
            <person name="Peirasmaki D."/>
            <person name="Eckmann L."/>
            <person name="Andersson J.O."/>
            <person name="Svard S.G."/>
            <person name="Jerlstrom-Hultqvist J."/>
        </authorList>
    </citation>
    <scope>NUCLEOTIDE SEQUENCE [LARGE SCALE GENOMIC DNA]</scope>
    <source>
        <strain evidence="1 2">Roberts-Thomson</strain>
    </source>
</reference>
<dbReference type="AlphaFoldDB" id="A0A4Z1SRW3"/>
<dbReference type="OrthoDB" id="10248404at2759"/>
<name>A0A4Z1SRW3_GIAMU</name>
<dbReference type="InterPro" id="IPR029035">
    <property type="entry name" value="DHS-like_NAD/FAD-binding_dom"/>
</dbReference>
<evidence type="ECO:0000313" key="1">
    <source>
        <dbReference type="EMBL" id="TNJ26378.1"/>
    </source>
</evidence>